<keyword evidence="4" id="KW-1185">Reference proteome</keyword>
<dbReference type="EMBL" id="CP076607">
    <property type="protein sequence ID" value="QWU15681.1"/>
    <property type="molecule type" value="Genomic_DNA"/>
</dbReference>
<accession>A0A1H8VSG1</accession>
<evidence type="ECO:0000313" key="1">
    <source>
        <dbReference type="EMBL" id="QWU15681.1"/>
    </source>
</evidence>
<dbReference type="RefSeq" id="WP_051500600.1">
    <property type="nucleotide sequence ID" value="NZ_CP076607.1"/>
</dbReference>
<dbReference type="STRING" id="1333845.SAMN04487895_12726"/>
<dbReference type="InterPro" id="IPR010633">
    <property type="entry name" value="Phage_lambda_GpZ"/>
</dbReference>
<reference evidence="2 3" key="1">
    <citation type="submission" date="2016-10" db="EMBL/GenBank/DDBJ databases">
        <authorList>
            <person name="de Groot N.N."/>
        </authorList>
    </citation>
    <scope>NUCLEOTIDE SEQUENCE [LARGE SCALE GENOMIC DNA]</scope>
    <source>
        <strain evidence="2 3">CGMCC 1.10238</strain>
    </source>
</reference>
<dbReference type="Pfam" id="PF06763">
    <property type="entry name" value="Minor_tail_Z"/>
    <property type="match status" value="1"/>
</dbReference>
<dbReference type="EMBL" id="FODH01000027">
    <property type="protein sequence ID" value="SEP18244.1"/>
    <property type="molecule type" value="Genomic_DNA"/>
</dbReference>
<name>A0A1H8VSG1_9BACL</name>
<dbReference type="AlphaFoldDB" id="A0A1H8VSG1"/>
<sequence>MMNISGELRGAKDALRRVGRMDSDVRKAAYSALNRVSQRVKTESGRKVRETYIVKQKAVTGTAILRRGSMSNPGAELRWKGGNTPLIRFRTNPKSMDAKRPRVLRAAVKRAGGNKKVDGAFLARMGTGHVGVFRRTTRKRLPVEELYGPAVPVMLNNPEVVAHLERVAEEEFNKRLDHELNRRFGGGS</sequence>
<dbReference type="OrthoDB" id="5518677at2"/>
<dbReference type="Proteomes" id="UP000683429">
    <property type="component" value="Chromosome"/>
</dbReference>
<protein>
    <submittedName>
        <fullName evidence="1">Phage tail protein</fullName>
    </submittedName>
    <submittedName>
        <fullName evidence="2">Prophage minor tail protein Z (GPZ)</fullName>
    </submittedName>
</protein>
<gene>
    <name evidence="1" type="ORF">KP014_28345</name>
    <name evidence="2" type="ORF">SAMN04487895_12726</name>
</gene>
<dbReference type="Proteomes" id="UP000198809">
    <property type="component" value="Unassembled WGS sequence"/>
</dbReference>
<evidence type="ECO:0000313" key="4">
    <source>
        <dbReference type="Proteomes" id="UP000683429"/>
    </source>
</evidence>
<evidence type="ECO:0000313" key="2">
    <source>
        <dbReference type="EMBL" id="SEP18244.1"/>
    </source>
</evidence>
<organism evidence="2 3">
    <name type="scientific">Paenibacillus sophorae</name>
    <dbReference type="NCBI Taxonomy" id="1333845"/>
    <lineage>
        <taxon>Bacteria</taxon>
        <taxon>Bacillati</taxon>
        <taxon>Bacillota</taxon>
        <taxon>Bacilli</taxon>
        <taxon>Bacillales</taxon>
        <taxon>Paenibacillaceae</taxon>
        <taxon>Paenibacillus</taxon>
    </lineage>
</organism>
<proteinExistence type="predicted"/>
<evidence type="ECO:0000313" key="3">
    <source>
        <dbReference type="Proteomes" id="UP000198809"/>
    </source>
</evidence>
<reference evidence="1 4" key="2">
    <citation type="submission" date="2021-06" db="EMBL/GenBank/DDBJ databases">
        <title>Whole genome sequence of Paenibacillus sophorae DSM23020 for comparative genomics.</title>
        <authorList>
            <person name="Kim M.-J."/>
            <person name="Lee G."/>
            <person name="Shin J.-H."/>
        </authorList>
    </citation>
    <scope>NUCLEOTIDE SEQUENCE [LARGE SCALE GENOMIC DNA]</scope>
    <source>
        <strain evidence="1 4">DSM 23020</strain>
    </source>
</reference>